<reference evidence="2 3" key="1">
    <citation type="submission" date="2014-10" db="EMBL/GenBank/DDBJ databases">
        <title>Draft genome of the hookworm Ancylostoma caninum.</title>
        <authorList>
            <person name="Mitreva M."/>
        </authorList>
    </citation>
    <scope>NUCLEOTIDE SEQUENCE [LARGE SCALE GENOMIC DNA]</scope>
    <source>
        <strain evidence="2 3">Baltimore</strain>
    </source>
</reference>
<dbReference type="OrthoDB" id="5865213at2759"/>
<gene>
    <name evidence="2" type="ORF">ANCCAN_06157</name>
</gene>
<dbReference type="AlphaFoldDB" id="A0A368GXU0"/>
<name>A0A368GXU0_ANCCA</name>
<feature type="compositionally biased region" description="Low complexity" evidence="1">
    <location>
        <begin position="583"/>
        <end position="598"/>
    </location>
</feature>
<evidence type="ECO:0000313" key="3">
    <source>
        <dbReference type="Proteomes" id="UP000252519"/>
    </source>
</evidence>
<proteinExistence type="predicted"/>
<feature type="region of interest" description="Disordered" evidence="1">
    <location>
        <begin position="569"/>
        <end position="616"/>
    </location>
</feature>
<accession>A0A368GXU0</accession>
<keyword evidence="3" id="KW-1185">Reference proteome</keyword>
<feature type="compositionally biased region" description="Polar residues" evidence="1">
    <location>
        <begin position="569"/>
        <end position="582"/>
    </location>
</feature>
<dbReference type="Proteomes" id="UP000252519">
    <property type="component" value="Unassembled WGS sequence"/>
</dbReference>
<feature type="compositionally biased region" description="Low complexity" evidence="1">
    <location>
        <begin position="808"/>
        <end position="817"/>
    </location>
</feature>
<dbReference type="EMBL" id="JOJR01000056">
    <property type="protein sequence ID" value="RCN47820.1"/>
    <property type="molecule type" value="Genomic_DNA"/>
</dbReference>
<organism evidence="2 3">
    <name type="scientific">Ancylostoma caninum</name>
    <name type="common">Dog hookworm</name>
    <dbReference type="NCBI Taxonomy" id="29170"/>
    <lineage>
        <taxon>Eukaryota</taxon>
        <taxon>Metazoa</taxon>
        <taxon>Ecdysozoa</taxon>
        <taxon>Nematoda</taxon>
        <taxon>Chromadorea</taxon>
        <taxon>Rhabditida</taxon>
        <taxon>Rhabditina</taxon>
        <taxon>Rhabditomorpha</taxon>
        <taxon>Strongyloidea</taxon>
        <taxon>Ancylostomatidae</taxon>
        <taxon>Ancylostomatinae</taxon>
        <taxon>Ancylostoma</taxon>
    </lineage>
</organism>
<protein>
    <submittedName>
        <fullName evidence="2">Uncharacterized protein</fullName>
    </submittedName>
</protein>
<evidence type="ECO:0000256" key="1">
    <source>
        <dbReference type="SAM" id="MobiDB-lite"/>
    </source>
</evidence>
<evidence type="ECO:0000313" key="2">
    <source>
        <dbReference type="EMBL" id="RCN47820.1"/>
    </source>
</evidence>
<feature type="region of interest" description="Disordered" evidence="1">
    <location>
        <begin position="968"/>
        <end position="992"/>
    </location>
</feature>
<feature type="compositionally biased region" description="Pro residues" evidence="1">
    <location>
        <begin position="818"/>
        <end position="827"/>
    </location>
</feature>
<dbReference type="STRING" id="29170.A0A368GXU0"/>
<sequence>MKFCADDLVLSFDELKPFSDVLHDETQLSRLHKFYKNLDKYDDASLLRHVIVVVAHMENCLQAEPPLLKMLQNSLVELTSLIEKTKDSVSRNCTDIAVGVLFKYSGALLRIQEDSDTELVVFLNAVAYHYLYSALTPDAGTSAWVALQALEAGAAITYSYVVENESIGLCKRDDLAELCVDSLIPSDGRIQRLHAGVFRDAIATAPTVWPAITVSQITKLFEKLIPELDKPDVLRMILWMIGHDSTFEELSLFDSLLSKSPLNGSSDPDSANMTSTDIKCFLFTLSLWSDSLADPAPVPARLRIKADQTNCWKAVCQLIGRKPEAETVKSVLLRSRVLESVRLRHRVVSLRRLYEVFRWLELNVKNDKWLTLYATTINDVITGVHSHRRKCDDLFPDGNEVDTDLTVDEVDRIEEHVSRYMASQLLRKCEFADAERLLIYANSIDSKKLLIKVYQGWLQKGILEERDRSHLLKRVRDLQNECQEYDLRERSPSTNSAASVTSAGDNVACAITPSARKILVDACTNTPNRGDTSTLSQGDDASFFSVRSERTSVGATEESFASAIASPSGSLVKSPLAQPSRTVQQTSPQVSSQVQASQFKDAVKTPEKTSLASHSASVTNSAAVATQFDDVVLPENLSHSPLAPSKSGVIESPSVIVKNSTVPAVTGSPVPILVTKPPFGPPVINKEAATSFWKGGKSGGAPLFGLMNKPGATIQPAVSPGATASTKAVPGIAATVVTSTPSVPGMQPPFGVLQSNVPVVAQHKPTGELGMTAASCTSVFGGSAQALHVPTTTASFAGPFFLSSPHSAPSLSHQVPSAPNPLAPQPPFGFGSPLSKPDTATHLPSTPSVFAGPSFGHSSSALDVSAISDYKDGEDENFCDDLLIEMCRKNLERLGKKPVTKEVSVDDMGVLQQKIAEIEKQMRSVQSQLHVNTDIPLSSTAYVATRSAPTQAELIRQHQKEALRELEQQVAKHVGPTDRQQANTSKDDKSVSCTDPMNLFRGLLMVNNAAGSPTVPKHNVDAAKPISYSSGFPSLGQQKSNPFDNPLLKMEQMTRHPGCSGVCLGCMDDDTQDRALRALTMLSEKWDAETDSDTDTE</sequence>
<comment type="caution">
    <text evidence="2">The sequence shown here is derived from an EMBL/GenBank/DDBJ whole genome shotgun (WGS) entry which is preliminary data.</text>
</comment>
<feature type="region of interest" description="Disordered" evidence="1">
    <location>
        <begin position="808"/>
        <end position="844"/>
    </location>
</feature>